<comment type="caution">
    <text evidence="3">The sequence shown here is derived from an EMBL/GenBank/DDBJ whole genome shotgun (WGS) entry which is preliminary data.</text>
</comment>
<protein>
    <submittedName>
        <fullName evidence="3">Intersectin-2</fullName>
    </submittedName>
</protein>
<evidence type="ECO:0000313" key="3">
    <source>
        <dbReference type="EMBL" id="KII66403.1"/>
    </source>
</evidence>
<dbReference type="OrthoDB" id="207120at2759"/>
<organism evidence="3 4">
    <name type="scientific">Thelohanellus kitauei</name>
    <name type="common">Myxosporean</name>
    <dbReference type="NCBI Taxonomy" id="669202"/>
    <lineage>
        <taxon>Eukaryota</taxon>
        <taxon>Metazoa</taxon>
        <taxon>Cnidaria</taxon>
        <taxon>Myxozoa</taxon>
        <taxon>Myxosporea</taxon>
        <taxon>Bivalvulida</taxon>
        <taxon>Platysporina</taxon>
        <taxon>Myxobolidae</taxon>
        <taxon>Thelohanellus</taxon>
    </lineage>
</organism>
<keyword evidence="4" id="KW-1185">Reference proteome</keyword>
<evidence type="ECO:0000313" key="4">
    <source>
        <dbReference type="Proteomes" id="UP000031668"/>
    </source>
</evidence>
<dbReference type="InterPro" id="IPR002048">
    <property type="entry name" value="EF_hand_dom"/>
</dbReference>
<dbReference type="Gene3D" id="1.10.238.10">
    <property type="entry name" value="EF-hand"/>
    <property type="match status" value="1"/>
</dbReference>
<dbReference type="PROSITE" id="PS50222">
    <property type="entry name" value="EF_HAND_2"/>
    <property type="match status" value="1"/>
</dbReference>
<dbReference type="GO" id="GO:0005886">
    <property type="term" value="C:plasma membrane"/>
    <property type="evidence" value="ECO:0007669"/>
    <property type="project" value="TreeGrafter"/>
</dbReference>
<accession>A0A0C2JB35</accession>
<dbReference type="GO" id="GO:0016197">
    <property type="term" value="P:endosomal transport"/>
    <property type="evidence" value="ECO:0007669"/>
    <property type="project" value="TreeGrafter"/>
</dbReference>
<dbReference type="Proteomes" id="UP000031668">
    <property type="component" value="Unassembled WGS sequence"/>
</dbReference>
<dbReference type="InterPro" id="IPR011992">
    <property type="entry name" value="EF-hand-dom_pair"/>
</dbReference>
<sequence>MIDDYLITSEEAAKIALVFSNLNEGGAYIDGPSVRKIFEKSNIPKNVLGDIWHLVDIDKDCKLNEPEFIVFMKMASLYLRTRDVPKELPPVWVSFLIDYKSNKSPDFQLLSCMVKFPDNFVPDEKQKELMRIAESKLREQLKLDEQISHQKLVNQQLEFELSGLISDRSTGYKSLSSKRR</sequence>
<dbReference type="Pfam" id="PF12763">
    <property type="entry name" value="EH"/>
    <property type="match status" value="1"/>
</dbReference>
<dbReference type="PROSITE" id="PS50031">
    <property type="entry name" value="EH"/>
    <property type="match status" value="1"/>
</dbReference>
<dbReference type="GO" id="GO:0005737">
    <property type="term" value="C:cytoplasm"/>
    <property type="evidence" value="ECO:0007669"/>
    <property type="project" value="TreeGrafter"/>
</dbReference>
<dbReference type="GO" id="GO:0006897">
    <property type="term" value="P:endocytosis"/>
    <property type="evidence" value="ECO:0007669"/>
    <property type="project" value="TreeGrafter"/>
</dbReference>
<dbReference type="AlphaFoldDB" id="A0A0C2JB35"/>
<gene>
    <name evidence="3" type="ORF">RF11_02044</name>
</gene>
<evidence type="ECO:0000259" key="1">
    <source>
        <dbReference type="PROSITE" id="PS50031"/>
    </source>
</evidence>
<dbReference type="EMBL" id="JWZT01003532">
    <property type="protein sequence ID" value="KII66403.1"/>
    <property type="molecule type" value="Genomic_DNA"/>
</dbReference>
<dbReference type="GO" id="GO:0005509">
    <property type="term" value="F:calcium ion binding"/>
    <property type="evidence" value="ECO:0007669"/>
    <property type="project" value="InterPro"/>
</dbReference>
<feature type="domain" description="EF-hand" evidence="2">
    <location>
        <begin position="43"/>
        <end position="78"/>
    </location>
</feature>
<dbReference type="SUPFAM" id="SSF47473">
    <property type="entry name" value="EF-hand"/>
    <property type="match status" value="1"/>
</dbReference>
<dbReference type="CDD" id="cd00052">
    <property type="entry name" value="EH"/>
    <property type="match status" value="1"/>
</dbReference>
<reference evidence="3 4" key="1">
    <citation type="journal article" date="2014" name="Genome Biol. Evol.">
        <title>The genome of the myxosporean Thelohanellus kitauei shows adaptations to nutrient acquisition within its fish host.</title>
        <authorList>
            <person name="Yang Y."/>
            <person name="Xiong J."/>
            <person name="Zhou Z."/>
            <person name="Huo F."/>
            <person name="Miao W."/>
            <person name="Ran C."/>
            <person name="Liu Y."/>
            <person name="Zhang J."/>
            <person name="Feng J."/>
            <person name="Wang M."/>
            <person name="Wang M."/>
            <person name="Wang L."/>
            <person name="Yao B."/>
        </authorList>
    </citation>
    <scope>NUCLEOTIDE SEQUENCE [LARGE SCALE GENOMIC DNA]</scope>
    <source>
        <strain evidence="3">Wuqing</strain>
    </source>
</reference>
<feature type="domain" description="EH" evidence="1">
    <location>
        <begin position="11"/>
        <end position="90"/>
    </location>
</feature>
<dbReference type="PANTHER" id="PTHR11216">
    <property type="entry name" value="EH DOMAIN"/>
    <property type="match status" value="1"/>
</dbReference>
<name>A0A0C2JB35_THEKT</name>
<dbReference type="SMART" id="SM00027">
    <property type="entry name" value="EH"/>
    <property type="match status" value="1"/>
</dbReference>
<proteinExistence type="predicted"/>
<dbReference type="InterPro" id="IPR000261">
    <property type="entry name" value="EH_dom"/>
</dbReference>
<evidence type="ECO:0000259" key="2">
    <source>
        <dbReference type="PROSITE" id="PS50222"/>
    </source>
</evidence>